<dbReference type="SUPFAM" id="SSF109854">
    <property type="entry name" value="DinB/YfiT-like putative metalloenzymes"/>
    <property type="match status" value="1"/>
</dbReference>
<dbReference type="RefSeq" id="WP_184828852.1">
    <property type="nucleotide sequence ID" value="NZ_JACHMM010000001.1"/>
</dbReference>
<evidence type="ECO:0008006" key="3">
    <source>
        <dbReference type="Google" id="ProtNLM"/>
    </source>
</evidence>
<organism evidence="1 2">
    <name type="scientific">Jiangella mangrovi</name>
    <dbReference type="NCBI Taxonomy" id="1524084"/>
    <lineage>
        <taxon>Bacteria</taxon>
        <taxon>Bacillati</taxon>
        <taxon>Actinomycetota</taxon>
        <taxon>Actinomycetes</taxon>
        <taxon>Jiangellales</taxon>
        <taxon>Jiangellaceae</taxon>
        <taxon>Jiangella</taxon>
    </lineage>
</organism>
<dbReference type="EMBL" id="JACHMM010000001">
    <property type="protein sequence ID" value="MBB5791797.1"/>
    <property type="molecule type" value="Genomic_DNA"/>
</dbReference>
<keyword evidence="2" id="KW-1185">Reference proteome</keyword>
<dbReference type="Proteomes" id="UP000542813">
    <property type="component" value="Unassembled WGS sequence"/>
</dbReference>
<protein>
    <recommendedName>
        <fullName evidence="3">DinB family protein</fullName>
    </recommendedName>
</protein>
<evidence type="ECO:0000313" key="2">
    <source>
        <dbReference type="Proteomes" id="UP000542813"/>
    </source>
</evidence>
<evidence type="ECO:0000313" key="1">
    <source>
        <dbReference type="EMBL" id="MBB5791797.1"/>
    </source>
</evidence>
<name>A0A7W9GXG8_9ACTN</name>
<comment type="caution">
    <text evidence="1">The sequence shown here is derived from an EMBL/GenBank/DDBJ whole genome shotgun (WGS) entry which is preliminary data.</text>
</comment>
<accession>A0A7W9GXG8</accession>
<dbReference type="Gene3D" id="1.20.120.450">
    <property type="entry name" value="dinb family like domain"/>
    <property type="match status" value="1"/>
</dbReference>
<gene>
    <name evidence="1" type="ORF">HD601_006372</name>
</gene>
<proteinExistence type="predicted"/>
<dbReference type="InterPro" id="IPR007061">
    <property type="entry name" value="MST-like"/>
</dbReference>
<sequence>MADVKTELHLELRQKRAELLSRLDGLSEYDLRRPLTPTGTNLLGLAKHLAGGEYVYLGTSVGRPPPETLAWEEDGSVWEGADMWATPDQSSEYILGLYRRACEHGDRTLQELELDAPARVPHWPAERADTTLGVLLIRMLAETAHHAGHADIVRELIDGRAGPDHDEIGDAESWRVFLAHVQEAADAFAPGADVRGSP</sequence>
<dbReference type="AlphaFoldDB" id="A0A7W9GXG8"/>
<dbReference type="Pfam" id="PF04978">
    <property type="entry name" value="MST"/>
    <property type="match status" value="1"/>
</dbReference>
<reference evidence="1 2" key="1">
    <citation type="submission" date="2020-08" db="EMBL/GenBank/DDBJ databases">
        <title>Sequencing the genomes of 1000 actinobacteria strains.</title>
        <authorList>
            <person name="Klenk H.-P."/>
        </authorList>
    </citation>
    <scope>NUCLEOTIDE SEQUENCE [LARGE SCALE GENOMIC DNA]</scope>
    <source>
        <strain evidence="1 2">DSM 102122</strain>
    </source>
</reference>
<dbReference type="InterPro" id="IPR034660">
    <property type="entry name" value="DinB/YfiT-like"/>
</dbReference>